<dbReference type="Ensembl" id="ENSCINT00000032793.1">
    <property type="protein sequence ID" value="ENSCINP00000033460.1"/>
    <property type="gene ID" value="ENSCING00000021722.1"/>
</dbReference>
<dbReference type="InterPro" id="IPR029386">
    <property type="entry name" value="TMEM169"/>
</dbReference>
<evidence type="ECO:0000256" key="1">
    <source>
        <dbReference type="SAM" id="MobiDB-lite"/>
    </source>
</evidence>
<keyword evidence="2" id="KW-1133">Transmembrane helix</keyword>
<keyword evidence="4" id="KW-1185">Reference proteome</keyword>
<protein>
    <recommendedName>
        <fullName evidence="5">Transmembrane protein 169</fullName>
    </recommendedName>
</protein>
<evidence type="ECO:0008006" key="5">
    <source>
        <dbReference type="Google" id="ProtNLM"/>
    </source>
</evidence>
<accession>A0A1W2WQ04</accession>
<proteinExistence type="predicted"/>
<evidence type="ECO:0000256" key="2">
    <source>
        <dbReference type="SAM" id="Phobius"/>
    </source>
</evidence>
<dbReference type="EMBL" id="EAAA01001573">
    <property type="status" value="NOT_ANNOTATED_CDS"/>
    <property type="molecule type" value="Genomic_DNA"/>
</dbReference>
<dbReference type="HOGENOM" id="CLU_993792_0_0_1"/>
<feature type="region of interest" description="Disordered" evidence="1">
    <location>
        <begin position="239"/>
        <end position="280"/>
    </location>
</feature>
<evidence type="ECO:0000313" key="3">
    <source>
        <dbReference type="Ensembl" id="ENSCINP00000033460.1"/>
    </source>
</evidence>
<dbReference type="PANTHER" id="PTHR31777">
    <property type="entry name" value="TRANSMEMBRANE PROTEIN 169"/>
    <property type="match status" value="1"/>
</dbReference>
<dbReference type="Proteomes" id="UP000008144">
    <property type="component" value="Chromosome 2"/>
</dbReference>
<sequence>MNEGQWKDWTSTWRKAGSAKPTRHVTMTGTITRGKKRGESVDVELDLTDHELMQMSLSRDHLNSPNRDARDVDEPVGDGCRCGIDAGPHIILLGILCWPFIFIGSFFVCFYFGLLTWYNIFSYFYDERTLCHRITLCPLLVLFFPGLIMVFTTSISFYAAFAQLTCSFEDWKSEVGSFEKGFYGWLCSWLDIESCSPYIVITLTESESPVFQDTPESNRSDIQQNEQNVATVEQRARNTNQHQVEVHNPRSVLPEENRSTVRTYRMDGRGRQSDHTESSM</sequence>
<evidence type="ECO:0000313" key="4">
    <source>
        <dbReference type="Proteomes" id="UP000008144"/>
    </source>
</evidence>
<name>H2XUX6_CIOIN</name>
<feature type="transmembrane region" description="Helical" evidence="2">
    <location>
        <begin position="90"/>
        <end position="118"/>
    </location>
</feature>
<feature type="transmembrane region" description="Helical" evidence="2">
    <location>
        <begin position="139"/>
        <end position="161"/>
    </location>
</feature>
<keyword evidence="2" id="KW-0812">Transmembrane</keyword>
<dbReference type="GeneTree" id="ENSGT00390000015276"/>
<reference evidence="3" key="4">
    <citation type="submission" date="2025-09" db="UniProtKB">
        <authorList>
            <consortium name="Ensembl"/>
        </authorList>
    </citation>
    <scope>IDENTIFICATION</scope>
</reference>
<reference evidence="3" key="3">
    <citation type="submission" date="2025-08" db="UniProtKB">
        <authorList>
            <consortium name="Ensembl"/>
        </authorList>
    </citation>
    <scope>IDENTIFICATION</scope>
</reference>
<dbReference type="PANTHER" id="PTHR31777:SF0">
    <property type="entry name" value="TRANSMEMBRANE PROTEIN 169"/>
    <property type="match status" value="1"/>
</dbReference>
<dbReference type="OMA" id="WSVLCMP"/>
<feature type="compositionally biased region" description="Basic and acidic residues" evidence="1">
    <location>
        <begin position="244"/>
        <end position="280"/>
    </location>
</feature>
<organism evidence="3 4">
    <name type="scientific">Ciona intestinalis</name>
    <name type="common">Transparent sea squirt</name>
    <name type="synonym">Ascidia intestinalis</name>
    <dbReference type="NCBI Taxonomy" id="7719"/>
    <lineage>
        <taxon>Eukaryota</taxon>
        <taxon>Metazoa</taxon>
        <taxon>Chordata</taxon>
        <taxon>Tunicata</taxon>
        <taxon>Ascidiacea</taxon>
        <taxon>Phlebobranchia</taxon>
        <taxon>Cionidae</taxon>
        <taxon>Ciona</taxon>
    </lineage>
</organism>
<dbReference type="Pfam" id="PF15052">
    <property type="entry name" value="TMEM169"/>
    <property type="match status" value="1"/>
</dbReference>
<accession>H2XUX6</accession>
<dbReference type="AlphaFoldDB" id="H2XUX6"/>
<dbReference type="InParanoid" id="H2XUX6"/>
<reference evidence="3" key="2">
    <citation type="journal article" date="2008" name="Genome Biol.">
        <title>Improved genome assembly and evidence-based global gene model set for the chordate Ciona intestinalis: new insight into intron and operon populations.</title>
        <authorList>
            <person name="Satou Y."/>
            <person name="Mineta K."/>
            <person name="Ogasawara M."/>
            <person name="Sasakura Y."/>
            <person name="Shoguchi E."/>
            <person name="Ueno K."/>
            <person name="Yamada L."/>
            <person name="Matsumoto J."/>
            <person name="Wasserscheid J."/>
            <person name="Dewar K."/>
            <person name="Wiley G.B."/>
            <person name="Macmil S.L."/>
            <person name="Roe B.A."/>
            <person name="Zeller R.W."/>
            <person name="Hastings K.E."/>
            <person name="Lemaire P."/>
            <person name="Lindquist E."/>
            <person name="Endo T."/>
            <person name="Hotta K."/>
            <person name="Inaba K."/>
        </authorList>
    </citation>
    <scope>NUCLEOTIDE SEQUENCE [LARGE SCALE GENOMIC DNA]</scope>
    <source>
        <strain evidence="3">wild type</strain>
    </source>
</reference>
<keyword evidence="2" id="KW-0472">Membrane</keyword>
<reference evidence="4" key="1">
    <citation type="journal article" date="2002" name="Science">
        <title>The draft genome of Ciona intestinalis: insights into chordate and vertebrate origins.</title>
        <authorList>
            <person name="Dehal P."/>
            <person name="Satou Y."/>
            <person name="Campbell R.K."/>
            <person name="Chapman J."/>
            <person name="Degnan B."/>
            <person name="De Tomaso A."/>
            <person name="Davidson B."/>
            <person name="Di Gregorio A."/>
            <person name="Gelpke M."/>
            <person name="Goodstein D.M."/>
            <person name="Harafuji N."/>
            <person name="Hastings K.E."/>
            <person name="Ho I."/>
            <person name="Hotta K."/>
            <person name="Huang W."/>
            <person name="Kawashima T."/>
            <person name="Lemaire P."/>
            <person name="Martinez D."/>
            <person name="Meinertzhagen I.A."/>
            <person name="Necula S."/>
            <person name="Nonaka M."/>
            <person name="Putnam N."/>
            <person name="Rash S."/>
            <person name="Saiga H."/>
            <person name="Satake M."/>
            <person name="Terry A."/>
            <person name="Yamada L."/>
            <person name="Wang H.G."/>
            <person name="Awazu S."/>
            <person name="Azumi K."/>
            <person name="Boore J."/>
            <person name="Branno M."/>
            <person name="Chin-Bow S."/>
            <person name="DeSantis R."/>
            <person name="Doyle S."/>
            <person name="Francino P."/>
            <person name="Keys D.N."/>
            <person name="Haga S."/>
            <person name="Hayashi H."/>
            <person name="Hino K."/>
            <person name="Imai K.S."/>
            <person name="Inaba K."/>
            <person name="Kano S."/>
            <person name="Kobayashi K."/>
            <person name="Kobayashi M."/>
            <person name="Lee B.I."/>
            <person name="Makabe K.W."/>
            <person name="Manohar C."/>
            <person name="Matassi G."/>
            <person name="Medina M."/>
            <person name="Mochizuki Y."/>
            <person name="Mount S."/>
            <person name="Morishita T."/>
            <person name="Miura S."/>
            <person name="Nakayama A."/>
            <person name="Nishizaka S."/>
            <person name="Nomoto H."/>
            <person name="Ohta F."/>
            <person name="Oishi K."/>
            <person name="Rigoutsos I."/>
            <person name="Sano M."/>
            <person name="Sasaki A."/>
            <person name="Sasakura Y."/>
            <person name="Shoguchi E."/>
            <person name="Shin-i T."/>
            <person name="Spagnuolo A."/>
            <person name="Stainier D."/>
            <person name="Suzuki M.M."/>
            <person name="Tassy O."/>
            <person name="Takatori N."/>
            <person name="Tokuoka M."/>
            <person name="Yagi K."/>
            <person name="Yoshizaki F."/>
            <person name="Wada S."/>
            <person name="Zhang C."/>
            <person name="Hyatt P.D."/>
            <person name="Larimer F."/>
            <person name="Detter C."/>
            <person name="Doggett N."/>
            <person name="Glavina T."/>
            <person name="Hawkins T."/>
            <person name="Richardson P."/>
            <person name="Lucas S."/>
            <person name="Kohara Y."/>
            <person name="Levine M."/>
            <person name="Satoh N."/>
            <person name="Rokhsar D.S."/>
        </authorList>
    </citation>
    <scope>NUCLEOTIDE SEQUENCE [LARGE SCALE GENOMIC DNA]</scope>
</reference>